<dbReference type="Proteomes" id="UP001497392">
    <property type="component" value="Unassembled WGS sequence"/>
</dbReference>
<sequence>MLALKRRLFGAPHDAPKVPEEGPPRHRRKQTDPKRAISLAPERRLPESTPQPASTLSSVPTGSSALSPVSQPPPSGSPDQDVDTPVDEPSTSDPAYVPDESTIDTGSDDSERSITLVSEDAEEGSVSELSEVCVTVHNDSPPCERTPEADVSDLELDIDDPEESCTDHVSAYSTVELTARQRARFTKMLRKPVSYCQPEGGTTTLKKLLNFKIMGEDGLVNAILKPGSNIIMSKEQSHKSCAIATMAALSCQLGQPCVVVVSDVLSSVEEVVSKANSLLRPLDPKFDGLSPVLHFCTGASKTWNFTRMEYRGIKMGGLVPVLQASKAVLKHLNELAESVDLEGINLIIDEADNIWSTYVDQDRPFIPLQREGELYELMGGSPLNNSRIRTISLVRRPFRSLLTTSSARAALQDGIPVQVSATIAPIQWWTKMWNVKPQKFIADDQMLLEKGFADELHLKPVYPMLNAGDVKASNNYGWDHPSFRRVFEEFRTDTRPGRLMMVATTPRVRAGDNTVFHQAEMTLADRCPEAACLVVHGGGINLLYRSADDPDAATGYGIPLKKTHDIKEVGSAIEFVDSTWGLQVPVIVFGYHCLGRSKSIRSDKRVITHLIVALQNGKTAADLKQTIMRFGGFTDGVRRGNGFTEGVMFLGVQQDLLLFLQYYDFQKEALARGDDWMEGEYPQRFKPVVNSARKHAKKSLRLDEHLAMTTVNAARYVSTTLG</sequence>
<reference evidence="2 3" key="1">
    <citation type="submission" date="2024-06" db="EMBL/GenBank/DDBJ databases">
        <authorList>
            <person name="Kraege A."/>
            <person name="Thomma B."/>
        </authorList>
    </citation>
    <scope>NUCLEOTIDE SEQUENCE [LARGE SCALE GENOMIC DNA]</scope>
</reference>
<comment type="caution">
    <text evidence="2">The sequence shown here is derived from an EMBL/GenBank/DDBJ whole genome shotgun (WGS) entry which is preliminary data.</text>
</comment>
<evidence type="ECO:0000313" key="3">
    <source>
        <dbReference type="Proteomes" id="UP001497392"/>
    </source>
</evidence>
<name>A0ABP1G8W3_9CHLO</name>
<keyword evidence="3" id="KW-1185">Reference proteome</keyword>
<feature type="compositionally biased region" description="Basic and acidic residues" evidence="1">
    <location>
        <begin position="14"/>
        <end position="46"/>
    </location>
</feature>
<accession>A0ABP1G8W3</accession>
<organism evidence="2 3">
    <name type="scientific">Coccomyxa viridis</name>
    <dbReference type="NCBI Taxonomy" id="1274662"/>
    <lineage>
        <taxon>Eukaryota</taxon>
        <taxon>Viridiplantae</taxon>
        <taxon>Chlorophyta</taxon>
        <taxon>core chlorophytes</taxon>
        <taxon>Trebouxiophyceae</taxon>
        <taxon>Trebouxiophyceae incertae sedis</taxon>
        <taxon>Coccomyxaceae</taxon>
        <taxon>Coccomyxa</taxon>
    </lineage>
</organism>
<protein>
    <submittedName>
        <fullName evidence="2">G9297 protein</fullName>
    </submittedName>
</protein>
<dbReference type="EMBL" id="CAXHTA020000016">
    <property type="protein sequence ID" value="CAL5226448.1"/>
    <property type="molecule type" value="Genomic_DNA"/>
</dbReference>
<evidence type="ECO:0000313" key="2">
    <source>
        <dbReference type="EMBL" id="CAL5226448.1"/>
    </source>
</evidence>
<feature type="region of interest" description="Disordered" evidence="1">
    <location>
        <begin position="1"/>
        <end position="111"/>
    </location>
</feature>
<gene>
    <name evidence="2" type="primary">g9297</name>
    <name evidence="2" type="ORF">VP750_LOCUS8354</name>
</gene>
<evidence type="ECO:0000256" key="1">
    <source>
        <dbReference type="SAM" id="MobiDB-lite"/>
    </source>
</evidence>
<feature type="compositionally biased region" description="Polar residues" evidence="1">
    <location>
        <begin position="48"/>
        <end position="66"/>
    </location>
</feature>
<proteinExistence type="predicted"/>